<feature type="transmembrane region" description="Helical" evidence="7">
    <location>
        <begin position="49"/>
        <end position="67"/>
    </location>
</feature>
<dbReference type="PANTHER" id="PTHR40043:SF1">
    <property type="entry name" value="UPF0719 INNER MEMBRANE PROTEIN YJFL"/>
    <property type="match status" value="1"/>
</dbReference>
<evidence type="ECO:0000256" key="5">
    <source>
        <dbReference type="ARBA" id="ARBA00022989"/>
    </source>
</evidence>
<comment type="subcellular location">
    <subcellularLocation>
        <location evidence="1">Cell membrane</location>
        <topology evidence="1">Multi-pass membrane protein</topology>
    </subcellularLocation>
</comment>
<evidence type="ECO:0000256" key="2">
    <source>
        <dbReference type="ARBA" id="ARBA00005779"/>
    </source>
</evidence>
<dbReference type="RefSeq" id="WP_265680272.1">
    <property type="nucleotide sequence ID" value="NZ_CP120863.1"/>
</dbReference>
<organism evidence="8 9">
    <name type="scientific">Roseibium porphyridii</name>
    <dbReference type="NCBI Taxonomy" id="2866279"/>
    <lineage>
        <taxon>Bacteria</taxon>
        <taxon>Pseudomonadati</taxon>
        <taxon>Pseudomonadota</taxon>
        <taxon>Alphaproteobacteria</taxon>
        <taxon>Hyphomicrobiales</taxon>
        <taxon>Stappiaceae</taxon>
        <taxon>Roseibium</taxon>
    </lineage>
</organism>
<comment type="similarity">
    <text evidence="2">Belongs to the UPF0719 family.</text>
</comment>
<dbReference type="InterPro" id="IPR007140">
    <property type="entry name" value="DUF350"/>
</dbReference>
<keyword evidence="6 7" id="KW-0472">Membrane</keyword>
<reference evidence="8 9" key="1">
    <citation type="submission" date="2023-03" db="EMBL/GenBank/DDBJ databases">
        <title>Roseibium porphyridii sp. nov. and Roseibium rhodosorbium sp. nov. isolated from marine algae, Porphyridium cruentum and Rhodosorus marinus, respectively.</title>
        <authorList>
            <person name="Lee M.W."/>
            <person name="Choi B.J."/>
            <person name="Lee J.K."/>
            <person name="Choi D.G."/>
            <person name="Baek J.H."/>
            <person name="Bayburt H."/>
            <person name="Kim J.M."/>
            <person name="Han D.M."/>
            <person name="Kim K.H."/>
            <person name="Jeon C.O."/>
        </authorList>
    </citation>
    <scope>NUCLEOTIDE SEQUENCE [LARGE SCALE GENOMIC DNA]</scope>
    <source>
        <strain evidence="8 9">KMA01</strain>
    </source>
</reference>
<gene>
    <name evidence="8" type="ORF">K1718_26325</name>
</gene>
<keyword evidence="3" id="KW-1003">Cell membrane</keyword>
<evidence type="ECO:0000256" key="3">
    <source>
        <dbReference type="ARBA" id="ARBA00022475"/>
    </source>
</evidence>
<evidence type="ECO:0000256" key="4">
    <source>
        <dbReference type="ARBA" id="ARBA00022692"/>
    </source>
</evidence>
<evidence type="ECO:0000256" key="7">
    <source>
        <dbReference type="SAM" id="Phobius"/>
    </source>
</evidence>
<evidence type="ECO:0000256" key="1">
    <source>
        <dbReference type="ARBA" id="ARBA00004651"/>
    </source>
</evidence>
<evidence type="ECO:0000313" key="8">
    <source>
        <dbReference type="EMBL" id="WFE89629.1"/>
    </source>
</evidence>
<keyword evidence="9" id="KW-1185">Reference proteome</keyword>
<dbReference type="Proteomes" id="UP001209803">
    <property type="component" value="Chromosome"/>
</dbReference>
<evidence type="ECO:0000313" key="9">
    <source>
        <dbReference type="Proteomes" id="UP001209803"/>
    </source>
</evidence>
<dbReference type="Pfam" id="PF03994">
    <property type="entry name" value="DUF350"/>
    <property type="match status" value="1"/>
</dbReference>
<evidence type="ECO:0000256" key="6">
    <source>
        <dbReference type="ARBA" id="ARBA00023136"/>
    </source>
</evidence>
<dbReference type="PANTHER" id="PTHR40043">
    <property type="entry name" value="UPF0719 INNER MEMBRANE PROTEIN YJFL"/>
    <property type="match status" value="1"/>
</dbReference>
<keyword evidence="4 7" id="KW-0812">Transmembrane</keyword>
<sequence>MADLQASLTGILPFIAYFAAAIAMLLIFMKIYTVMTPHDEMALIKENNVSASVVFSAAFLGFSLPLASAAANSLNIVDFIIWGIIACFAQLVVYQIFRRFYPKITDRIERGEIAISIKLAAISITVGLLNAACITY</sequence>
<accession>A0ABY8F4A8</accession>
<proteinExistence type="inferred from homology"/>
<feature type="transmembrane region" description="Helical" evidence="7">
    <location>
        <begin position="79"/>
        <end position="97"/>
    </location>
</feature>
<name>A0ABY8F4A8_9HYPH</name>
<feature type="transmembrane region" description="Helical" evidence="7">
    <location>
        <begin position="6"/>
        <end position="28"/>
    </location>
</feature>
<dbReference type="EMBL" id="CP120863">
    <property type="protein sequence ID" value="WFE89629.1"/>
    <property type="molecule type" value="Genomic_DNA"/>
</dbReference>
<protein>
    <submittedName>
        <fullName evidence="8">DUF350 domain-containing protein</fullName>
    </submittedName>
</protein>
<keyword evidence="5 7" id="KW-1133">Transmembrane helix</keyword>